<dbReference type="OrthoDB" id="5594977at2759"/>
<keyword evidence="3" id="KW-1185">Reference proteome</keyword>
<reference evidence="2" key="1">
    <citation type="journal article" date="2020" name="Stud. Mycol.">
        <title>101 Dothideomycetes genomes: a test case for predicting lifestyles and emergence of pathogens.</title>
        <authorList>
            <person name="Haridas S."/>
            <person name="Albert R."/>
            <person name="Binder M."/>
            <person name="Bloem J."/>
            <person name="Labutti K."/>
            <person name="Salamov A."/>
            <person name="Andreopoulos B."/>
            <person name="Baker S."/>
            <person name="Barry K."/>
            <person name="Bills G."/>
            <person name="Bluhm B."/>
            <person name="Cannon C."/>
            <person name="Castanera R."/>
            <person name="Culley D."/>
            <person name="Daum C."/>
            <person name="Ezra D."/>
            <person name="Gonzalez J."/>
            <person name="Henrissat B."/>
            <person name="Kuo A."/>
            <person name="Liang C."/>
            <person name="Lipzen A."/>
            <person name="Lutzoni F."/>
            <person name="Magnuson J."/>
            <person name="Mondo S."/>
            <person name="Nolan M."/>
            <person name="Ohm R."/>
            <person name="Pangilinan J."/>
            <person name="Park H.-J."/>
            <person name="Ramirez L."/>
            <person name="Alfaro M."/>
            <person name="Sun H."/>
            <person name="Tritt A."/>
            <person name="Yoshinaga Y."/>
            <person name="Zwiers L.-H."/>
            <person name="Turgeon B."/>
            <person name="Goodwin S."/>
            <person name="Spatafora J."/>
            <person name="Crous P."/>
            <person name="Grigoriev I."/>
        </authorList>
    </citation>
    <scope>NUCLEOTIDE SEQUENCE</scope>
    <source>
        <strain evidence="2">CBS 262.69</strain>
    </source>
</reference>
<organism evidence="2 3">
    <name type="scientific">Trichodelitschia bisporula</name>
    <dbReference type="NCBI Taxonomy" id="703511"/>
    <lineage>
        <taxon>Eukaryota</taxon>
        <taxon>Fungi</taxon>
        <taxon>Dikarya</taxon>
        <taxon>Ascomycota</taxon>
        <taxon>Pezizomycotina</taxon>
        <taxon>Dothideomycetes</taxon>
        <taxon>Dothideomycetes incertae sedis</taxon>
        <taxon>Phaeotrichales</taxon>
        <taxon>Phaeotrichaceae</taxon>
        <taxon>Trichodelitschia</taxon>
    </lineage>
</organism>
<feature type="region of interest" description="Disordered" evidence="1">
    <location>
        <begin position="292"/>
        <end position="313"/>
    </location>
</feature>
<dbReference type="EMBL" id="ML996688">
    <property type="protein sequence ID" value="KAF2404547.1"/>
    <property type="molecule type" value="Genomic_DNA"/>
</dbReference>
<protein>
    <recommendedName>
        <fullName evidence="4">Maintenance of telomere capping protein 1</fullName>
    </recommendedName>
</protein>
<gene>
    <name evidence="2" type="ORF">EJ06DRAFT_553405</name>
</gene>
<dbReference type="Proteomes" id="UP000799640">
    <property type="component" value="Unassembled WGS sequence"/>
</dbReference>
<feature type="region of interest" description="Disordered" evidence="1">
    <location>
        <begin position="18"/>
        <end position="172"/>
    </location>
</feature>
<feature type="compositionally biased region" description="Polar residues" evidence="1">
    <location>
        <begin position="292"/>
        <end position="310"/>
    </location>
</feature>
<proteinExistence type="predicted"/>
<evidence type="ECO:0000313" key="3">
    <source>
        <dbReference type="Proteomes" id="UP000799640"/>
    </source>
</evidence>
<dbReference type="AlphaFoldDB" id="A0A6G1I933"/>
<dbReference type="Pfam" id="PF10310">
    <property type="entry name" value="DUF5427"/>
    <property type="match status" value="1"/>
</dbReference>
<evidence type="ECO:0000256" key="1">
    <source>
        <dbReference type="SAM" id="MobiDB-lite"/>
    </source>
</evidence>
<dbReference type="InterPro" id="IPR018814">
    <property type="entry name" value="DUF5427"/>
</dbReference>
<feature type="compositionally biased region" description="Acidic residues" evidence="1">
    <location>
        <begin position="118"/>
        <end position="141"/>
    </location>
</feature>
<evidence type="ECO:0008006" key="4">
    <source>
        <dbReference type="Google" id="ProtNLM"/>
    </source>
</evidence>
<dbReference type="PANTHER" id="PTHR28265">
    <property type="entry name" value="MAINTENANCE OF TELOMERE CAPPING PROTEIN 1"/>
    <property type="match status" value="1"/>
</dbReference>
<sequence>MAQKKALTDEELLAQLEIGTGGAPSKSSINKAARAPAGKSASGHNNDDPLADLASLESLAKSKPVSRPNTPKLTAGRTSREMATPTSSARTSEDKQRPAPRKSGESARSFHQALTPASEDEDESSEEEDDDDEEEEEEEEQPAVKEKPPPKEQPKPQSAPEPQPAQQQSGGWWGGIFATATATASAAVKQAEAAVKEIQKNEEALKWAEQVRGNVGALRGLGDELRSRAIPTFTNILHTIAPPISQHERLQIHTTHDFAGYPSLDRTVYTTFSRVMAQVEGGDLLVLQRGSESTARRNSTGAAPASTSAWSDGPWWRDARSRRNLSIVDGLNEGTKLARAAAESHAAELYAAHGGLEAATRAAGQLASETNPVRSSDIFLALQAVGYIVRDDELFAGSAADATPTEGGVQAEAAHDALVAFAIYLHDPVHGINFGAVTQGVPRRWCEWMDAGGSDGEELGIGEVPAEIREIVGSGGVDPREWVAEWLEDVISLGVGIVAQRYVARRMGVGEGGIGRGKGRAEVLEAGAGEMARAI</sequence>
<evidence type="ECO:0000313" key="2">
    <source>
        <dbReference type="EMBL" id="KAF2404547.1"/>
    </source>
</evidence>
<dbReference type="PANTHER" id="PTHR28265:SF1">
    <property type="entry name" value="MAINTENANCE OF TELOMERE CAPPING PROTEIN 1"/>
    <property type="match status" value="1"/>
</dbReference>
<accession>A0A6G1I933</accession>
<name>A0A6G1I933_9PEZI</name>
<feature type="compositionally biased region" description="Basic and acidic residues" evidence="1">
    <location>
        <begin position="91"/>
        <end position="105"/>
    </location>
</feature>
<feature type="compositionally biased region" description="Basic and acidic residues" evidence="1">
    <location>
        <begin position="142"/>
        <end position="154"/>
    </location>
</feature>